<dbReference type="Gene3D" id="1.10.8.430">
    <property type="entry name" value="Helical domain of apoptotic protease-activating factors"/>
    <property type="match status" value="1"/>
</dbReference>
<dbReference type="PRINTS" id="PR00364">
    <property type="entry name" value="DISEASERSIST"/>
</dbReference>
<evidence type="ECO:0000256" key="5">
    <source>
        <dbReference type="ARBA" id="ARBA00022927"/>
    </source>
</evidence>
<dbReference type="InterPro" id="IPR027417">
    <property type="entry name" value="P-loop_NTPase"/>
</dbReference>
<dbReference type="GO" id="GO:0006952">
    <property type="term" value="P:defense response"/>
    <property type="evidence" value="ECO:0007669"/>
    <property type="project" value="UniProtKB-KW"/>
</dbReference>
<evidence type="ECO:0000313" key="10">
    <source>
        <dbReference type="Proteomes" id="UP000236630"/>
    </source>
</evidence>
<keyword evidence="4" id="KW-0611">Plant defense</keyword>
<reference evidence="9 10" key="1">
    <citation type="journal article" date="2017" name="Front. Genet.">
        <title>Draft sequencing of the heterozygous diploid genome of Satsuma (Citrus unshiu Marc.) using a hybrid assembly approach.</title>
        <authorList>
            <person name="Shimizu T."/>
            <person name="Tanizawa Y."/>
            <person name="Mochizuki T."/>
            <person name="Nagasaki H."/>
            <person name="Yoshioka T."/>
            <person name="Toyoda A."/>
            <person name="Fujiyama A."/>
            <person name="Kaminuma E."/>
            <person name="Nakamura Y."/>
        </authorList>
    </citation>
    <scope>NUCLEOTIDE SEQUENCE [LARGE SCALE GENOMIC DNA]</scope>
    <source>
        <strain evidence="10">cv. Miyagawa wase</strain>
    </source>
</reference>
<feature type="repeat" description="ARM" evidence="6">
    <location>
        <begin position="1534"/>
        <end position="1577"/>
    </location>
</feature>
<dbReference type="SMART" id="SM00382">
    <property type="entry name" value="AAA"/>
    <property type="match status" value="1"/>
</dbReference>
<dbReference type="Gene3D" id="3.40.50.300">
    <property type="entry name" value="P-loop containing nucleotide triphosphate hydrolases"/>
    <property type="match status" value="1"/>
</dbReference>
<dbReference type="Proteomes" id="UP000236630">
    <property type="component" value="Unassembled WGS sequence"/>
</dbReference>
<gene>
    <name evidence="9" type="ORF">CUMW_228080</name>
</gene>
<feature type="repeat" description="ARM" evidence="6">
    <location>
        <begin position="1366"/>
        <end position="1398"/>
    </location>
</feature>
<dbReference type="SUPFAM" id="SSF48371">
    <property type="entry name" value="ARM repeat"/>
    <property type="match status" value="1"/>
</dbReference>
<evidence type="ECO:0000313" key="9">
    <source>
        <dbReference type="EMBL" id="GAY63743.1"/>
    </source>
</evidence>
<evidence type="ECO:0000259" key="8">
    <source>
        <dbReference type="SMART" id="SM00382"/>
    </source>
</evidence>
<dbReference type="Gene3D" id="3.80.10.10">
    <property type="entry name" value="Ribonuclease Inhibitor"/>
    <property type="match status" value="3"/>
</dbReference>
<dbReference type="Pfam" id="PF00931">
    <property type="entry name" value="NB-ARC"/>
    <property type="match status" value="1"/>
</dbReference>
<dbReference type="InterPro" id="IPR057135">
    <property type="entry name" value="At4g27190-like_LRR"/>
</dbReference>
<name>A0A2H5QGN7_CITUN</name>
<dbReference type="SUPFAM" id="SSF52540">
    <property type="entry name" value="P-loop containing nucleoside triphosphate hydrolases"/>
    <property type="match status" value="1"/>
</dbReference>
<feature type="domain" description="AAA+ ATPase" evidence="8">
    <location>
        <begin position="174"/>
        <end position="313"/>
    </location>
</feature>
<feature type="repeat" description="ARM" evidence="6">
    <location>
        <begin position="1323"/>
        <end position="1366"/>
    </location>
</feature>
<dbReference type="GO" id="GO:0006606">
    <property type="term" value="P:protein import into nucleus"/>
    <property type="evidence" value="ECO:0007669"/>
    <property type="project" value="InterPro"/>
</dbReference>
<keyword evidence="5" id="KW-0653">Protein transport</keyword>
<dbReference type="GO" id="GO:0043531">
    <property type="term" value="F:ADP binding"/>
    <property type="evidence" value="ECO:0007669"/>
    <property type="project" value="InterPro"/>
</dbReference>
<proteinExistence type="inferred from homology"/>
<keyword evidence="7" id="KW-0175">Coiled coil</keyword>
<evidence type="ECO:0000256" key="2">
    <source>
        <dbReference type="ARBA" id="ARBA00022448"/>
    </source>
</evidence>
<dbReference type="InterPro" id="IPR032675">
    <property type="entry name" value="LRR_dom_sf"/>
</dbReference>
<comment type="similarity">
    <text evidence="1">Belongs to the importin alpha family.</text>
</comment>
<comment type="caution">
    <text evidence="9">The sequence shown here is derived from an EMBL/GenBank/DDBJ whole genome shotgun (WGS) entry which is preliminary data.</text>
</comment>
<dbReference type="Pfam" id="PF16186">
    <property type="entry name" value="Arm_3"/>
    <property type="match status" value="1"/>
</dbReference>
<dbReference type="FunFam" id="1.25.10.10:FF:000021">
    <property type="entry name" value="Importin subunit alpha"/>
    <property type="match status" value="1"/>
</dbReference>
<keyword evidence="3" id="KW-0677">Repeat</keyword>
<dbReference type="PROSITE" id="PS50176">
    <property type="entry name" value="ARM_REPEAT"/>
    <property type="match status" value="4"/>
</dbReference>
<dbReference type="Pfam" id="PF23247">
    <property type="entry name" value="LRR_RPS2"/>
    <property type="match status" value="2"/>
</dbReference>
<evidence type="ECO:0000256" key="1">
    <source>
        <dbReference type="ARBA" id="ARBA00010394"/>
    </source>
</evidence>
<accession>A0A2H5QGN7</accession>
<feature type="coiled-coil region" evidence="7">
    <location>
        <begin position="29"/>
        <end position="77"/>
    </location>
</feature>
<dbReference type="Gene3D" id="1.25.10.10">
    <property type="entry name" value="Leucine-rich Repeat Variant"/>
    <property type="match status" value="1"/>
</dbReference>
<protein>
    <recommendedName>
        <fullName evidence="8">AAA+ ATPase domain-containing protein</fullName>
    </recommendedName>
</protein>
<dbReference type="GO" id="GO:0005634">
    <property type="term" value="C:nucleus"/>
    <property type="evidence" value="ECO:0007669"/>
    <property type="project" value="UniProtKB-ARBA"/>
</dbReference>
<dbReference type="EMBL" id="BDQV01000369">
    <property type="protein sequence ID" value="GAY63743.1"/>
    <property type="molecule type" value="Genomic_DNA"/>
</dbReference>
<feature type="repeat" description="ARM" evidence="6">
    <location>
        <begin position="1450"/>
        <end position="1492"/>
    </location>
</feature>
<dbReference type="InterPro" id="IPR032413">
    <property type="entry name" value="Arm_3"/>
</dbReference>
<keyword evidence="10" id="KW-1185">Reference proteome</keyword>
<dbReference type="SMART" id="SM00185">
    <property type="entry name" value="ARM"/>
    <property type="match status" value="8"/>
</dbReference>
<dbReference type="InterPro" id="IPR042197">
    <property type="entry name" value="Apaf_helical"/>
</dbReference>
<evidence type="ECO:0000256" key="3">
    <source>
        <dbReference type="ARBA" id="ARBA00022737"/>
    </source>
</evidence>
<dbReference type="Pfam" id="PF01749">
    <property type="entry name" value="IBB"/>
    <property type="match status" value="1"/>
</dbReference>
<evidence type="ECO:0000256" key="4">
    <source>
        <dbReference type="ARBA" id="ARBA00022821"/>
    </source>
</evidence>
<evidence type="ECO:0000256" key="6">
    <source>
        <dbReference type="PROSITE-ProRule" id="PRU00259"/>
    </source>
</evidence>
<dbReference type="GO" id="GO:0061608">
    <property type="term" value="F:nuclear import signal receptor activity"/>
    <property type="evidence" value="ECO:0007669"/>
    <property type="project" value="InterPro"/>
</dbReference>
<evidence type="ECO:0000256" key="7">
    <source>
        <dbReference type="SAM" id="Coils"/>
    </source>
</evidence>
<dbReference type="Pfam" id="PF00514">
    <property type="entry name" value="Arm"/>
    <property type="match status" value="7"/>
</dbReference>
<organism evidence="9 10">
    <name type="scientific">Citrus unshiu</name>
    <name type="common">Satsuma mandarin</name>
    <name type="synonym">Citrus nobilis var. unshiu</name>
    <dbReference type="NCBI Taxonomy" id="55188"/>
    <lineage>
        <taxon>Eukaryota</taxon>
        <taxon>Viridiplantae</taxon>
        <taxon>Streptophyta</taxon>
        <taxon>Embryophyta</taxon>
        <taxon>Tracheophyta</taxon>
        <taxon>Spermatophyta</taxon>
        <taxon>Magnoliopsida</taxon>
        <taxon>eudicotyledons</taxon>
        <taxon>Gunneridae</taxon>
        <taxon>Pentapetalae</taxon>
        <taxon>rosids</taxon>
        <taxon>malvids</taxon>
        <taxon>Sapindales</taxon>
        <taxon>Rutaceae</taxon>
        <taxon>Aurantioideae</taxon>
        <taxon>Citrus</taxon>
    </lineage>
</organism>
<keyword evidence="2" id="KW-0813">Transport</keyword>
<dbReference type="InterPro" id="IPR002652">
    <property type="entry name" value="Importin-a_IBB"/>
</dbReference>
<dbReference type="InterPro" id="IPR003593">
    <property type="entry name" value="AAA+_ATPase"/>
</dbReference>
<sequence>MAEIILTIVVEVVKCLAPPAYRQISYLRESKYMNNLQNLKIEVDDLKSERVRTEHQVDEAKRKGEEIEENVENWLATANNVIVEAVKFTDDEAIANKRCFKGLCPNLKTRRRLSKEVERQKEAVVKVREARRFDRISYCTAPEDIRLISNKDYEPFESRMFTLRNILSALEDPDVNMLGIYGMGGIGKTMLAEEIARKVKSDKLFDQVVFVEVSQNQDIRKIQGEIGDKLGLKFHEESESGRANRLFTRIKAEKKILIILDNIWENLDWRVVGIPHRDGHKGCKVLLTARSQDVLSGKMDSRPNFSIGVLNEEEAWSLFKKMAGDYIEDSEFQSIARDVAKECAGLPVSIVTIARALRNKRLFEWKDALEQLRRPSSTNFKDIQPTAYKAIELSYNKLEGEELKNIFLLIGYTAISSIDALLMCGMGLGLFQGVNKMEVARARVLTLVHKLKASCMLLDHISKKEEFFSMHDVVRDVAISIASREQNALTATNEQVDGFREWSDESAVKRYTSIVLHDVRTNVLPEVVECPQLKLLFISADKESSSLTIPNNFFKRMIQVRVINLTYINLLSLPSTLGFLLNLRALSLCYCKLLDISVIGGLKKLEILYLRGSDIKQLPTEVGQLTWLTLLDLRECRKLEVILPNVLSNLSHLEELYISCRSFQKWEVEVEGVKNASVEELKHLPNLTSLELDIHDVNTLPRGLFLEELEKYRIRIGDWYWESTNTWRREFRLRLNNKICLKDWLIVQLQGIEDLELRELQEQDVNYFANELAKVGSSELKFLRIHGCSDALNPPAESKRQEESTNDMQSNEIILEDNVNISNTLFIEKVALPKLEKLELRSINIERIWQNQVAAMTCGIQNLTHLTFYNCMNLRCLFSSSTVSNSSFVRLQYIEIEKCHVLEELIVMDNQEEDRNNIVIFPRLQYLKMYDLEKLTSFSTGDVHMLEFPSLKELWISRCPGFMVKFKRTTNDLTKKVFPNLEELIVDAKYITTNKFLFSKDLLCKLKCLDVEFVDELTTILSLDDFLQRFHTLKVLQIEGYNYWLPKEKVENGVEVIIREAYNCYDMKYILKHESSSIMDNLVILRVSSCHHLINLVPSSTSFQNLTTLEISHCNGLKNVLTFLIAKTLVRLREMKIESCAMITEIVLADDDDDHDAAKDEVIAFSKLNELRLLNLESLRSFYSGYCALNFPSLERLLVDDCTNMEIFSRGELSTPMLHKVQLNMWDEACWAWKEGLNTTIEQVNLKKESFLKKRRGAPPSQQFLSFASAPNLNLQTSLEILPAMVAGVWSDDNNMQLEATTHIRKLLSNARSAPTEEVIPFGVVPRFVEFLMREDYPQLQFEAAWALKNIVSGTSEDTKVVIDHGAVPIFVKLLASPSDDIREQAVCALGNVAADSARCRDLVLSEEALIPLLTQLNKHAKLSMLRIATWTLSNFCAGKPKPIFDQVRPALPALAQLVHSNDKEVMTDACRALFYLSEGTNDEIQAVIEAGVCPRLVELLGHPSPSVLTRALQTVVNIAAGDDFQTQCIINCGALPYLLGLLIHNHKKSIKTDACWTISNITAGNSEHIQAVIDAGLIGPLVNLLQNAEFDIKNWAARAISNATFGGTHEQIKYLVREGCIKPLCDLLLCADPEIVTVFLKGLEKILKVGEAEKNMDIAIGDVNQYAQLVEEAEGLEKIENLRSHDNDEIHEKSVKILETYWCGRVAGPQPGNEGEDALGSNVITDGKVEWWNSPLSMSLQDIR</sequence>
<dbReference type="PANTHER" id="PTHR23316">
    <property type="entry name" value="IMPORTIN ALPHA"/>
    <property type="match status" value="1"/>
</dbReference>
<dbReference type="InterPro" id="IPR016024">
    <property type="entry name" value="ARM-type_fold"/>
</dbReference>
<dbReference type="FunFam" id="3.40.50.300:FF:001091">
    <property type="entry name" value="Probable disease resistance protein At1g61300"/>
    <property type="match status" value="1"/>
</dbReference>
<dbReference type="SUPFAM" id="SSF52058">
    <property type="entry name" value="L domain-like"/>
    <property type="match status" value="2"/>
</dbReference>
<dbReference type="InterPro" id="IPR000225">
    <property type="entry name" value="Armadillo"/>
</dbReference>
<dbReference type="InterPro" id="IPR011989">
    <property type="entry name" value="ARM-like"/>
</dbReference>
<dbReference type="InterPro" id="IPR002182">
    <property type="entry name" value="NB-ARC"/>
</dbReference>